<dbReference type="Pfam" id="PF08281">
    <property type="entry name" value="Sigma70_r4_2"/>
    <property type="match status" value="1"/>
</dbReference>
<dbReference type="PANTHER" id="PTHR43133:SF51">
    <property type="entry name" value="RNA POLYMERASE SIGMA FACTOR"/>
    <property type="match status" value="1"/>
</dbReference>
<dbReference type="Pfam" id="PF04542">
    <property type="entry name" value="Sigma70_r2"/>
    <property type="match status" value="1"/>
</dbReference>
<reference evidence="9 10" key="1">
    <citation type="journal article" date="2015" name="Nature">
        <title>rRNA introns, odd ribosomes, and small enigmatic genomes across a large radiation of phyla.</title>
        <authorList>
            <person name="Brown C.T."/>
            <person name="Hug L.A."/>
            <person name="Thomas B.C."/>
            <person name="Sharon I."/>
            <person name="Castelle C.J."/>
            <person name="Singh A."/>
            <person name="Wilkins M.J."/>
            <person name="Williams K.H."/>
            <person name="Banfield J.F."/>
        </authorList>
    </citation>
    <scope>NUCLEOTIDE SEQUENCE [LARGE SCALE GENOMIC DNA]</scope>
</reference>
<evidence type="ECO:0000256" key="2">
    <source>
        <dbReference type="ARBA" id="ARBA00023015"/>
    </source>
</evidence>
<dbReference type="SUPFAM" id="SSF88946">
    <property type="entry name" value="Sigma2 domain of RNA polymerase sigma factors"/>
    <property type="match status" value="1"/>
</dbReference>
<dbReference type="InterPro" id="IPR036388">
    <property type="entry name" value="WH-like_DNA-bd_sf"/>
</dbReference>
<dbReference type="InterPro" id="IPR013325">
    <property type="entry name" value="RNA_pol_sigma_r2"/>
</dbReference>
<dbReference type="InterPro" id="IPR013249">
    <property type="entry name" value="RNA_pol_sigma70_r4_t2"/>
</dbReference>
<evidence type="ECO:0000256" key="3">
    <source>
        <dbReference type="ARBA" id="ARBA00023082"/>
    </source>
</evidence>
<comment type="similarity">
    <text evidence="1 6">Belongs to the sigma-70 factor family. ECF subfamily.</text>
</comment>
<evidence type="ECO:0000256" key="5">
    <source>
        <dbReference type="ARBA" id="ARBA00023163"/>
    </source>
</evidence>
<protein>
    <recommendedName>
        <fullName evidence="6">RNA polymerase sigma factor</fullName>
    </recommendedName>
</protein>
<sequence>MESCDNKTDEELVELSLKDSDHFFCLSKRYEEKLLKYIGRISKFSREDAEDVLQEVFIKTYYNLNGFDPELKFSSWIYRIAHNEAVSAIRKKAVRPTIHLEIGDLERFGDVFDMAGDIDNSLDRKMIDIALSHLDEKYREVLVLRFLDEKDYVEIADILKKPTSTIGNLISRGKKLFKEEYEKLIGVSV</sequence>
<keyword evidence="2 6" id="KW-0805">Transcription regulation</keyword>
<dbReference type="GO" id="GO:0006352">
    <property type="term" value="P:DNA-templated transcription initiation"/>
    <property type="evidence" value="ECO:0007669"/>
    <property type="project" value="InterPro"/>
</dbReference>
<dbReference type="Proteomes" id="UP000034952">
    <property type="component" value="Unassembled WGS sequence"/>
</dbReference>
<dbReference type="PANTHER" id="PTHR43133">
    <property type="entry name" value="RNA POLYMERASE ECF-TYPE SIGMA FACTO"/>
    <property type="match status" value="1"/>
</dbReference>
<dbReference type="SUPFAM" id="SSF88659">
    <property type="entry name" value="Sigma3 and sigma4 domains of RNA polymerase sigma factors"/>
    <property type="match status" value="1"/>
</dbReference>
<dbReference type="NCBIfam" id="TIGR02937">
    <property type="entry name" value="sigma70-ECF"/>
    <property type="match status" value="1"/>
</dbReference>
<evidence type="ECO:0000259" key="7">
    <source>
        <dbReference type="Pfam" id="PF04542"/>
    </source>
</evidence>
<dbReference type="InterPro" id="IPR007627">
    <property type="entry name" value="RNA_pol_sigma70_r2"/>
</dbReference>
<evidence type="ECO:0000256" key="4">
    <source>
        <dbReference type="ARBA" id="ARBA00023125"/>
    </source>
</evidence>
<proteinExistence type="inferred from homology"/>
<dbReference type="InterPro" id="IPR014284">
    <property type="entry name" value="RNA_pol_sigma-70_dom"/>
</dbReference>
<evidence type="ECO:0000313" key="9">
    <source>
        <dbReference type="EMBL" id="KKP66860.1"/>
    </source>
</evidence>
<dbReference type="CDD" id="cd06171">
    <property type="entry name" value="Sigma70_r4"/>
    <property type="match status" value="1"/>
</dbReference>
<keyword evidence="3 6" id="KW-0731">Sigma factor</keyword>
<dbReference type="InterPro" id="IPR000838">
    <property type="entry name" value="RNA_pol_sigma70_ECF_CS"/>
</dbReference>
<accession>A0A0G0DV22</accession>
<evidence type="ECO:0000313" key="10">
    <source>
        <dbReference type="Proteomes" id="UP000034952"/>
    </source>
</evidence>
<comment type="caution">
    <text evidence="9">The sequence shown here is derived from an EMBL/GenBank/DDBJ whole genome shotgun (WGS) entry which is preliminary data.</text>
</comment>
<keyword evidence="4 6" id="KW-0238">DNA-binding</keyword>
<dbReference type="GO" id="GO:0016987">
    <property type="term" value="F:sigma factor activity"/>
    <property type="evidence" value="ECO:0007669"/>
    <property type="project" value="UniProtKB-KW"/>
</dbReference>
<dbReference type="Gene3D" id="1.10.10.10">
    <property type="entry name" value="Winged helix-like DNA-binding domain superfamily/Winged helix DNA-binding domain"/>
    <property type="match status" value="1"/>
</dbReference>
<dbReference type="InterPro" id="IPR039425">
    <property type="entry name" value="RNA_pol_sigma-70-like"/>
</dbReference>
<name>A0A0G0DV22_9BACT</name>
<organism evidence="9 10">
    <name type="scientific">Candidatus Nomurabacteria bacterium GW2011_GWE1_35_16</name>
    <dbReference type="NCBI Taxonomy" id="1618761"/>
    <lineage>
        <taxon>Bacteria</taxon>
        <taxon>Candidatus Nomuraibacteriota</taxon>
    </lineage>
</organism>
<feature type="domain" description="RNA polymerase sigma-70 region 2" evidence="7">
    <location>
        <begin position="28"/>
        <end position="93"/>
    </location>
</feature>
<gene>
    <name evidence="9" type="ORF">UR64_C0002G0076</name>
</gene>
<dbReference type="Gene3D" id="1.10.1740.10">
    <property type="match status" value="1"/>
</dbReference>
<keyword evidence="5 6" id="KW-0804">Transcription</keyword>
<dbReference type="GO" id="GO:0003677">
    <property type="term" value="F:DNA binding"/>
    <property type="evidence" value="ECO:0007669"/>
    <property type="project" value="UniProtKB-KW"/>
</dbReference>
<dbReference type="InterPro" id="IPR013324">
    <property type="entry name" value="RNA_pol_sigma_r3/r4-like"/>
</dbReference>
<evidence type="ECO:0000259" key="8">
    <source>
        <dbReference type="Pfam" id="PF08281"/>
    </source>
</evidence>
<dbReference type="EMBL" id="LBPY01000002">
    <property type="protein sequence ID" value="KKP66860.1"/>
    <property type="molecule type" value="Genomic_DNA"/>
</dbReference>
<feature type="domain" description="RNA polymerase sigma factor 70 region 4 type 2" evidence="8">
    <location>
        <begin position="127"/>
        <end position="175"/>
    </location>
</feature>
<evidence type="ECO:0000256" key="1">
    <source>
        <dbReference type="ARBA" id="ARBA00010641"/>
    </source>
</evidence>
<evidence type="ECO:0000256" key="6">
    <source>
        <dbReference type="RuleBase" id="RU000716"/>
    </source>
</evidence>
<dbReference type="AlphaFoldDB" id="A0A0G0DV22"/>
<dbReference type="PROSITE" id="PS01063">
    <property type="entry name" value="SIGMA70_ECF"/>
    <property type="match status" value="1"/>
</dbReference>